<feature type="transmembrane region" description="Helical" evidence="1">
    <location>
        <begin position="21"/>
        <end position="51"/>
    </location>
</feature>
<feature type="transmembrane region" description="Helical" evidence="1">
    <location>
        <begin position="252"/>
        <end position="272"/>
    </location>
</feature>
<evidence type="ECO:0000313" key="4">
    <source>
        <dbReference type="Proteomes" id="UP000181790"/>
    </source>
</evidence>
<feature type="domain" description="CAAX prenyl protease 2/Lysostaphin resistance protein A-like" evidence="2">
    <location>
        <begin position="176"/>
        <end position="264"/>
    </location>
</feature>
<evidence type="ECO:0000256" key="1">
    <source>
        <dbReference type="SAM" id="Phobius"/>
    </source>
</evidence>
<dbReference type="EMBL" id="MORL01000031">
    <property type="protein sequence ID" value="OIN55962.1"/>
    <property type="molecule type" value="Genomic_DNA"/>
</dbReference>
<dbReference type="Pfam" id="PF02517">
    <property type="entry name" value="Rce1-like"/>
    <property type="match status" value="1"/>
</dbReference>
<dbReference type="PANTHER" id="PTHR43592">
    <property type="entry name" value="CAAX AMINO TERMINAL PROTEASE"/>
    <property type="match status" value="1"/>
</dbReference>
<sequence>MQPNYTSSTGGFNGLTPLRSLLLLTGCLLLGMTLGALLADGTVYVLSPLFGQDPPLRLLPLIKNPGRYANGWPLLMIAQGVNHLFNFLIPVLVYRKVFERSNFPAMNDRPLVAVSGLGLVVMLVIIFMPFNALLIEWNQNLTLPETLAPVEKWMRAKEDELSGLTKFLTSFSSTGQLILAILIIAVIPSIGEEALFRGVLQRNFVQWTGNMHVGIWLAAAIFSAIHIQFYGFFPRMLLGALFGYLYAWSGNLWVPILAHFVNNGFTVLMVYLNKQKVVSVNIEETESVPVLGALVSMVLSFGILYYFRQINQPKPSGSERL</sequence>
<protein>
    <submittedName>
        <fullName evidence="3">Abortive phage infection protein</fullName>
    </submittedName>
</protein>
<organism evidence="3 4">
    <name type="scientific">Arsenicibacter rosenii</name>
    <dbReference type="NCBI Taxonomy" id="1750698"/>
    <lineage>
        <taxon>Bacteria</taxon>
        <taxon>Pseudomonadati</taxon>
        <taxon>Bacteroidota</taxon>
        <taxon>Cytophagia</taxon>
        <taxon>Cytophagales</taxon>
        <taxon>Spirosomataceae</taxon>
        <taxon>Arsenicibacter</taxon>
    </lineage>
</organism>
<dbReference type="AlphaFoldDB" id="A0A1S2VB94"/>
<dbReference type="RefSeq" id="WP_071506422.1">
    <property type="nucleotide sequence ID" value="NZ_MORL01000031.1"/>
</dbReference>
<dbReference type="GO" id="GO:0004175">
    <property type="term" value="F:endopeptidase activity"/>
    <property type="evidence" value="ECO:0007669"/>
    <property type="project" value="UniProtKB-ARBA"/>
</dbReference>
<feature type="transmembrane region" description="Helical" evidence="1">
    <location>
        <begin position="71"/>
        <end position="93"/>
    </location>
</feature>
<feature type="transmembrane region" description="Helical" evidence="1">
    <location>
        <begin position="167"/>
        <end position="190"/>
    </location>
</feature>
<proteinExistence type="predicted"/>
<feature type="transmembrane region" description="Helical" evidence="1">
    <location>
        <begin position="288"/>
        <end position="307"/>
    </location>
</feature>
<dbReference type="PANTHER" id="PTHR43592:SF15">
    <property type="entry name" value="CAAX AMINO TERMINAL PROTEASE FAMILY PROTEIN"/>
    <property type="match status" value="1"/>
</dbReference>
<dbReference type="GO" id="GO:0080120">
    <property type="term" value="P:CAAX-box protein maturation"/>
    <property type="evidence" value="ECO:0007669"/>
    <property type="project" value="UniProtKB-ARBA"/>
</dbReference>
<keyword evidence="1" id="KW-1133">Transmembrane helix</keyword>
<accession>A0A1S2VB94</accession>
<evidence type="ECO:0000259" key="2">
    <source>
        <dbReference type="Pfam" id="PF02517"/>
    </source>
</evidence>
<dbReference type="InterPro" id="IPR003675">
    <property type="entry name" value="Rce1/LyrA-like_dom"/>
</dbReference>
<keyword evidence="1" id="KW-0472">Membrane</keyword>
<reference evidence="3 4" key="1">
    <citation type="submission" date="2016-10" db="EMBL/GenBank/DDBJ databases">
        <title>Arsenicibacter rosenii gen. nov., sp. nov., an efficient arsenic-methylating bacterium isolated from an arsenic-contaminated paddy soil.</title>
        <authorList>
            <person name="Huang K."/>
        </authorList>
    </citation>
    <scope>NUCLEOTIDE SEQUENCE [LARGE SCALE GENOMIC DNA]</scope>
    <source>
        <strain evidence="3 4">SM-1</strain>
    </source>
</reference>
<evidence type="ECO:0000313" key="3">
    <source>
        <dbReference type="EMBL" id="OIN55962.1"/>
    </source>
</evidence>
<comment type="caution">
    <text evidence="3">The sequence shown here is derived from an EMBL/GenBank/DDBJ whole genome shotgun (WGS) entry which is preliminary data.</text>
</comment>
<name>A0A1S2VB94_9BACT</name>
<gene>
    <name evidence="3" type="ORF">BLX24_27370</name>
</gene>
<feature type="transmembrane region" description="Helical" evidence="1">
    <location>
        <begin position="211"/>
        <end position="232"/>
    </location>
</feature>
<feature type="transmembrane region" description="Helical" evidence="1">
    <location>
        <begin position="114"/>
        <end position="135"/>
    </location>
</feature>
<keyword evidence="1" id="KW-0812">Transmembrane</keyword>
<keyword evidence="4" id="KW-1185">Reference proteome</keyword>
<dbReference type="Proteomes" id="UP000181790">
    <property type="component" value="Unassembled WGS sequence"/>
</dbReference>